<dbReference type="InterPro" id="IPR011050">
    <property type="entry name" value="Pectin_lyase_fold/virulence"/>
</dbReference>
<evidence type="ECO:0000256" key="2">
    <source>
        <dbReference type="SAM" id="SignalP"/>
    </source>
</evidence>
<dbReference type="Gene3D" id="2.40.128.130">
    <property type="entry name" value="Autotransporter beta-domain"/>
    <property type="match status" value="1"/>
</dbReference>
<dbReference type="Gene3D" id="2.160.20.20">
    <property type="match status" value="2"/>
</dbReference>
<dbReference type="InterPro" id="IPR005546">
    <property type="entry name" value="Autotransporte_beta"/>
</dbReference>
<dbReference type="Proteomes" id="UP000565455">
    <property type="component" value="Unassembled WGS sequence"/>
</dbReference>
<dbReference type="NCBIfam" id="TIGR02601">
    <property type="entry name" value="autotrns_rpt"/>
    <property type="match status" value="6"/>
</dbReference>
<evidence type="ECO:0000259" key="3">
    <source>
        <dbReference type="PROSITE" id="PS51208"/>
    </source>
</evidence>
<evidence type="ECO:0000313" key="4">
    <source>
        <dbReference type="EMBL" id="MBA9062261.1"/>
    </source>
</evidence>
<dbReference type="SUPFAM" id="SSF103515">
    <property type="entry name" value="Autotransporter"/>
    <property type="match status" value="1"/>
</dbReference>
<dbReference type="PROSITE" id="PS51208">
    <property type="entry name" value="AUTOTRANSPORTER"/>
    <property type="match status" value="1"/>
</dbReference>
<dbReference type="Pfam" id="PF03797">
    <property type="entry name" value="Autotransporter"/>
    <property type="match status" value="1"/>
</dbReference>
<gene>
    <name evidence="4" type="ORF">GGQ91_001638</name>
</gene>
<dbReference type="Pfam" id="PF01425">
    <property type="entry name" value="Amidase"/>
    <property type="match status" value="1"/>
</dbReference>
<dbReference type="SUPFAM" id="SSF75304">
    <property type="entry name" value="Amidase signature (AS) enzymes"/>
    <property type="match status" value="1"/>
</dbReference>
<dbReference type="RefSeq" id="WP_182591728.1">
    <property type="nucleotide sequence ID" value="NZ_JACJIM010000002.1"/>
</dbReference>
<dbReference type="InterPro" id="IPR012332">
    <property type="entry name" value="Autotransporter_pectin_lyase_C"/>
</dbReference>
<name>A0ABR6D843_9HYPH</name>
<dbReference type="Gene3D" id="3.90.1300.10">
    <property type="entry name" value="Amidase signature (AS) domain"/>
    <property type="match status" value="1"/>
</dbReference>
<dbReference type="SUPFAM" id="SSF51126">
    <property type="entry name" value="Pectin lyase-like"/>
    <property type="match status" value="2"/>
</dbReference>
<dbReference type="InterPro" id="IPR036928">
    <property type="entry name" value="AS_sf"/>
</dbReference>
<dbReference type="InterPro" id="IPR023631">
    <property type="entry name" value="Amidase_dom"/>
</dbReference>
<dbReference type="InterPro" id="IPR036709">
    <property type="entry name" value="Autotransporte_beta_dom_sf"/>
</dbReference>
<dbReference type="SMART" id="SM00869">
    <property type="entry name" value="Autotransporter"/>
    <property type="match status" value="1"/>
</dbReference>
<keyword evidence="1 2" id="KW-0732">Signal</keyword>
<dbReference type="PANTHER" id="PTHR42678">
    <property type="entry name" value="AMIDASE"/>
    <property type="match status" value="1"/>
</dbReference>
<dbReference type="Pfam" id="PF12951">
    <property type="entry name" value="PATR"/>
    <property type="match status" value="6"/>
</dbReference>
<sequence>MFLGLPASRGRLRVSGTLLGALWLTVPASAQASDPQNQLALRDVVRAAYIRAGQPKTDAEIATLSVSARPLVTFDPRAATEADIVGLVGRLGLTDASLPKPPDPVSLTRTLSSNPLPDYGGVDLTGRTALDLGGMLQRGETTSREIVLQYLYKIQQLDHAGPALRSVEQINPDILTLADQADAQRMEAQRQGRTLPPLFGVPVLLKMNIGTADDLRTTAGSAALIGSRPAAEATLVTGMREQGLLILGKANMGQWAGLTSNNQSSTGGQTISPVDPSIAVAGSSSGPSIAAAMRFAPLTVGSQTSDSIIYPAQQQGLYALKPTAGLISTTGIAPYSRQIDTAGPMGNSVHDLAAALNGMVKLDTTDTRSKDFVRPADYNAGLTGDLTGLKVGVYSATPTEDPQRPAQFNSLVGGMLTAAHAAVVSLDRASVDAAVKTAVLAMSDDDLVQFVKLADSSVQIPTDPAARAAVLSDFRQSFDNGARWVEAATTGASPFYFYDAYVSISSYLASRVSSPDDYKSALVRLLGDKFSRLNVDPKVFARTIDDLVAFAKKNPDLDSGEMALAGLAVDKVGPYASIDEFNRAYANWIRISTTLMSNVRKALGVDAVVGFLGTDDDTNDGLGIFTFSTEQTSSSPQLNVPFQVGGAPANILIDANPYQEQTLLRIGQALQQQLSSDAFRQYRVVAPNPPATGYGDDQPNDNGPLLPLVLKNLDDHGRATRAHLLTTEMAPLVLDVTDASMAPHFDGRISGIGGLIKDGTGIQLLTGTSDFTGRVLVWQGGLAVDKTEALGAPSNTVTLENKSALIATRSFALGRPVILRDGGTLGVLAGATLTEDAVVSGNGGLSKTGLGRLSLRADNTYTGGTQILAGTVSVPREANLGQAYGAVTIGDGAALEATASFTTTRPFTLEGASGLAVDPAQTLTVSNVLSGPGTLFKLGLGTLTLSGTNTFSGGVVLAGGTLSVARDANLGAATGSLAFDGGTLQITGTAFSSTTRPITWSRNGGGLDIADPANTVTLAQALSGSGGLTKLGPGTLALAGTNTYTGATTLAEGTLLARGGQAIGDRSAVTIAAGATLALADSETIGSLAGQGRVSLGNARLTAGADGTSTTFAGTLDGTGGLTKAGAGTLTLIGASTYTGGTTIAAGTLNLSATARLLAPLVSRPDTVLVNAGTLVGGLTNAGTAFNSGAITGGVANIGSLTTSGTVAGGLTNTGTVLASAGRIDGAIRNDAGTLAVTGTVASDGTFANAAGATLAVTGAYSLAGPLTNDGTVAVARAASLTASAGLGNAGSLTNGGTITGGVANTGWLTTSGTIAGSLINAGWTQNSGAVTGGVSNSGTLATSGTIAGGLTNTGTVTASAGRIDGAIRNEAGTLAVTGAVAGDSTFTNAAGATLAVTGAYSLSGPLTNAGTVAVARTASLTAAAGLGNAGSLTNGGTITGAVANTGTLTNNGTIAGGLANAGQAANSGTITGGVSNSGNLATNGAISGGLANAGWTQNSGAIAGGVSNSGMLATAGTIAGGLINTGTVTASAGRIDGAIRNGAGTLAVTGAVASDSTFANAAGATLAVTGAYSLSGLLTNVGTVTVADGGRFLAGGIANAGLLTVAQNASVVDDLLNTGRLVNAGSFTADAVNAAGATLVNTGTFTTVSAPFANAGTLINSGTLTGGLANTGIVQASGVLAGAVSNAPGATFALTGPTTGITRLTNDGSLDLGRTDLAVGSLAGSTPEAVLGNGQLTVGGDGASTLYAGRIVDGATQTSLTKVGPGTLTLSGLSTLSGPVRVLGGELAVTGALPNATLAIGPGSLLTGEARFGSLSLGTGATLAPGIGAGALGRISVAGSLVLAPGALYRVDAIADGRADRVDVGGSATVTGATVHAVAGTGQYAPRTRYTILTAAAGVQGRFAGVSSNFAFLTPFLGYASDAVTLTLARNDLDFAAVAQTRNQRAAAAAAQAGAVGSPLYDAVAMLSARQAQSAFGALSGDGHATLATTVFANAGLLREAVLDRLRWDAAPGARPGDGSEPAVSLWGQGLGSVGRVRADGNAAGLSRHSAGFLLGLDARVGTSLGALRMGAVGGSLESGFASPAQVQAGALTSTFGGVYGSLEAGSAILRFGALAADDPAQLRRVVAFPGLSDSATARLGGHSVQGFGEAGYRIGLSAAVELEPFAGGTVVSVTRERFAERGGAATLTGFGQEHTVPSAIMGLRMQAPLDRDVPALAFVHGMIAFRRSFGDLAPSVPLAFRGTGARFASRGLPLDRDVLVSEVGLGLMLAPGLSAGLSYTGQIGARAQDHAAKGSLVYNF</sequence>
<organism evidence="4 5">
    <name type="scientific">Methylobacterium fujisawaense</name>
    <dbReference type="NCBI Taxonomy" id="107400"/>
    <lineage>
        <taxon>Bacteria</taxon>
        <taxon>Pseudomonadati</taxon>
        <taxon>Pseudomonadota</taxon>
        <taxon>Alphaproteobacteria</taxon>
        <taxon>Hyphomicrobiales</taxon>
        <taxon>Methylobacteriaceae</taxon>
        <taxon>Methylobacterium</taxon>
    </lineage>
</organism>
<comment type="caution">
    <text evidence="4">The sequence shown here is derived from an EMBL/GenBank/DDBJ whole genome shotgun (WGS) entry which is preliminary data.</text>
</comment>
<dbReference type="GeneID" id="96603369"/>
<feature type="domain" description="Autotransporter" evidence="3">
    <location>
        <begin position="2020"/>
        <end position="2302"/>
    </location>
</feature>
<protein>
    <submittedName>
        <fullName evidence="4">Autotransporter-associated beta strand protein</fullName>
    </submittedName>
</protein>
<dbReference type="EMBL" id="JACJIM010000002">
    <property type="protein sequence ID" value="MBA9062261.1"/>
    <property type="molecule type" value="Genomic_DNA"/>
</dbReference>
<dbReference type="PANTHER" id="PTHR42678:SF34">
    <property type="entry name" value="OS04G0183300 PROTEIN"/>
    <property type="match status" value="1"/>
</dbReference>
<accession>A0ABR6D843</accession>
<evidence type="ECO:0000313" key="5">
    <source>
        <dbReference type="Proteomes" id="UP000565455"/>
    </source>
</evidence>
<dbReference type="InterPro" id="IPR013425">
    <property type="entry name" value="Autotrns_rpt"/>
</dbReference>
<reference evidence="4 5" key="1">
    <citation type="submission" date="2020-08" db="EMBL/GenBank/DDBJ databases">
        <title>Genomic Encyclopedia of Type Strains, Phase IV (KMG-IV): sequencing the most valuable type-strain genomes for metagenomic binning, comparative biology and taxonomic classification.</title>
        <authorList>
            <person name="Goeker M."/>
        </authorList>
    </citation>
    <scope>NUCLEOTIDE SEQUENCE [LARGE SCALE GENOMIC DNA]</scope>
    <source>
        <strain evidence="4 5">DSM 5686</strain>
    </source>
</reference>
<feature type="chain" id="PRO_5046894238" evidence="2">
    <location>
        <begin position="33"/>
        <end position="2302"/>
    </location>
</feature>
<feature type="signal peptide" evidence="2">
    <location>
        <begin position="1"/>
        <end position="32"/>
    </location>
</feature>
<evidence type="ECO:0000256" key="1">
    <source>
        <dbReference type="ARBA" id="ARBA00022729"/>
    </source>
</evidence>
<keyword evidence="5" id="KW-1185">Reference proteome</keyword>
<proteinExistence type="predicted"/>